<dbReference type="AlphaFoldDB" id="A0A3D8J4D8"/>
<name>A0A3D8J4D8_9HELI</name>
<dbReference type="GO" id="GO:0006281">
    <property type="term" value="P:DNA repair"/>
    <property type="evidence" value="ECO:0007669"/>
    <property type="project" value="InterPro"/>
</dbReference>
<organism evidence="1 2">
    <name type="scientific">Helicobacter aurati</name>
    <dbReference type="NCBI Taxonomy" id="137778"/>
    <lineage>
        <taxon>Bacteria</taxon>
        <taxon>Pseudomonadati</taxon>
        <taxon>Campylobacterota</taxon>
        <taxon>Epsilonproteobacteria</taxon>
        <taxon>Campylobacterales</taxon>
        <taxon>Helicobacteraceae</taxon>
        <taxon>Helicobacter</taxon>
    </lineage>
</organism>
<dbReference type="RefSeq" id="WP_104762839.1">
    <property type="nucleotide sequence ID" value="NZ_FZPM01000009.1"/>
</dbReference>
<gene>
    <name evidence="1" type="ORF">CQA66_04790</name>
</gene>
<evidence type="ECO:0000313" key="2">
    <source>
        <dbReference type="Proteomes" id="UP000256424"/>
    </source>
</evidence>
<dbReference type="Pfam" id="PF09674">
    <property type="entry name" value="DUF2400"/>
    <property type="match status" value="1"/>
</dbReference>
<keyword evidence="2" id="KW-1185">Reference proteome</keyword>
<dbReference type="Proteomes" id="UP000256424">
    <property type="component" value="Unassembled WGS sequence"/>
</dbReference>
<dbReference type="OrthoDB" id="9773332at2"/>
<protein>
    <submittedName>
        <fullName evidence="1">TIGR02757 family protein</fullName>
    </submittedName>
</protein>
<dbReference type="SUPFAM" id="SSF48150">
    <property type="entry name" value="DNA-glycosylase"/>
    <property type="match status" value="1"/>
</dbReference>
<dbReference type="InterPro" id="IPR014127">
    <property type="entry name" value="CHP02757"/>
</dbReference>
<comment type="caution">
    <text evidence="1">The sequence shown here is derived from an EMBL/GenBank/DDBJ whole genome shotgun (WGS) entry which is preliminary data.</text>
</comment>
<evidence type="ECO:0000313" key="1">
    <source>
        <dbReference type="EMBL" id="RDU72382.1"/>
    </source>
</evidence>
<dbReference type="EMBL" id="NXLW01000007">
    <property type="protein sequence ID" value="RDU72382.1"/>
    <property type="molecule type" value="Genomic_DNA"/>
</dbReference>
<reference evidence="1 2" key="1">
    <citation type="submission" date="2018-04" db="EMBL/GenBank/DDBJ databases">
        <title>Novel Campyloabacter and Helicobacter Species and Strains.</title>
        <authorList>
            <person name="Mannion A.J."/>
            <person name="Shen Z."/>
            <person name="Fox J.G."/>
        </authorList>
    </citation>
    <scope>NUCLEOTIDE SEQUENCE [LARGE SCALE GENOMIC DNA]</scope>
    <source>
        <strain evidence="1 2">MIT 97-5075</strain>
    </source>
</reference>
<proteinExistence type="predicted"/>
<accession>A0A3D8J4D8</accession>
<sequence>MQKIQELLDSQYARFNAEEYLHVYPDPLCIVKNFSAQPLISEIAFICACYSYGNAKAIVKNLTNMPLHLFTSQRHVHKDIAKTNDYQHNNSYNKDTAQALIKSIESLPLSNFPYYRFQTRFDTKICFLTLAHSIEYGGIYELFLQGYLQQYNVLEGIFSIQKTLERIILEKLQNSLQEYSLTYPATNSSRQLGFKGDSKIYPRSIQFLFGKKDSDSALKRYNMFLRWMVRKDRIDLGIWDRVSCSNLLLPVDTHTFRICKRIGLCQTRTANLKAVLEITNHLRKFDSNDPVKYDFALYRIGQLKDNILDKVAINDLWRLLRNNL</sequence>
<dbReference type="GO" id="GO:0003824">
    <property type="term" value="F:catalytic activity"/>
    <property type="evidence" value="ECO:0007669"/>
    <property type="project" value="InterPro"/>
</dbReference>
<dbReference type="NCBIfam" id="TIGR02757">
    <property type="entry name" value="TIGR02757 family protein"/>
    <property type="match status" value="1"/>
</dbReference>
<dbReference type="InterPro" id="IPR011257">
    <property type="entry name" value="DNA_glycosylase"/>
</dbReference>